<reference evidence="2 3" key="1">
    <citation type="submission" date="2019-05" db="EMBL/GenBank/DDBJ databases">
        <title>Another draft genome of Portunus trituberculatus and its Hox gene families provides insights of decapod evolution.</title>
        <authorList>
            <person name="Jeong J.-H."/>
            <person name="Song I."/>
            <person name="Kim S."/>
            <person name="Choi T."/>
            <person name="Kim D."/>
            <person name="Ryu S."/>
            <person name="Kim W."/>
        </authorList>
    </citation>
    <scope>NUCLEOTIDE SEQUENCE [LARGE SCALE GENOMIC DNA]</scope>
    <source>
        <tissue evidence="2">Muscle</tissue>
    </source>
</reference>
<feature type="region of interest" description="Disordered" evidence="1">
    <location>
        <begin position="1"/>
        <end position="65"/>
    </location>
</feature>
<evidence type="ECO:0000256" key="1">
    <source>
        <dbReference type="SAM" id="MobiDB-lite"/>
    </source>
</evidence>
<accession>A0A5B7HQH2</accession>
<dbReference type="Proteomes" id="UP000324222">
    <property type="component" value="Unassembled WGS sequence"/>
</dbReference>
<name>A0A5B7HQH2_PORTR</name>
<comment type="caution">
    <text evidence="2">The sequence shown here is derived from an EMBL/GenBank/DDBJ whole genome shotgun (WGS) entry which is preliminary data.</text>
</comment>
<organism evidence="2 3">
    <name type="scientific">Portunus trituberculatus</name>
    <name type="common">Swimming crab</name>
    <name type="synonym">Neptunus trituberculatus</name>
    <dbReference type="NCBI Taxonomy" id="210409"/>
    <lineage>
        <taxon>Eukaryota</taxon>
        <taxon>Metazoa</taxon>
        <taxon>Ecdysozoa</taxon>
        <taxon>Arthropoda</taxon>
        <taxon>Crustacea</taxon>
        <taxon>Multicrustacea</taxon>
        <taxon>Malacostraca</taxon>
        <taxon>Eumalacostraca</taxon>
        <taxon>Eucarida</taxon>
        <taxon>Decapoda</taxon>
        <taxon>Pleocyemata</taxon>
        <taxon>Brachyura</taxon>
        <taxon>Eubrachyura</taxon>
        <taxon>Portunoidea</taxon>
        <taxon>Portunidae</taxon>
        <taxon>Portuninae</taxon>
        <taxon>Portunus</taxon>
    </lineage>
</organism>
<dbReference type="AlphaFoldDB" id="A0A5B7HQH2"/>
<feature type="compositionally biased region" description="Basic and acidic residues" evidence="1">
    <location>
        <begin position="1"/>
        <end position="59"/>
    </location>
</feature>
<keyword evidence="3" id="KW-1185">Reference proteome</keyword>
<sequence length="86" mass="10055">MNVTTRELDKEERMRRENEGKRETKGRTDTRDARLDSEEGRAKRGREEGRLVYRQDSGTKKMGNGSLCLYFNFPHSIHVGGGRKRR</sequence>
<proteinExistence type="predicted"/>
<gene>
    <name evidence="2" type="ORF">E2C01_069605</name>
</gene>
<protein>
    <submittedName>
        <fullName evidence="2">Uncharacterized protein</fullName>
    </submittedName>
</protein>
<evidence type="ECO:0000313" key="3">
    <source>
        <dbReference type="Proteomes" id="UP000324222"/>
    </source>
</evidence>
<dbReference type="EMBL" id="VSRR010040618">
    <property type="protein sequence ID" value="MPC75221.1"/>
    <property type="molecule type" value="Genomic_DNA"/>
</dbReference>
<evidence type="ECO:0000313" key="2">
    <source>
        <dbReference type="EMBL" id="MPC75221.1"/>
    </source>
</evidence>